<evidence type="ECO:0000313" key="2">
    <source>
        <dbReference type="Proteomes" id="UP000257109"/>
    </source>
</evidence>
<feature type="non-terminal residue" evidence="1">
    <location>
        <position position="1"/>
    </location>
</feature>
<name>A0A371G9S7_MUCPR</name>
<reference evidence="1" key="1">
    <citation type="submission" date="2018-05" db="EMBL/GenBank/DDBJ databases">
        <title>Draft genome of Mucuna pruriens seed.</title>
        <authorList>
            <person name="Nnadi N.E."/>
            <person name="Vos R."/>
            <person name="Hasami M.H."/>
            <person name="Devisetty U.K."/>
            <person name="Aguiy J.C."/>
        </authorList>
    </citation>
    <scope>NUCLEOTIDE SEQUENCE [LARGE SCALE GENOMIC DNA]</scope>
    <source>
        <strain evidence="1">JCA_2017</strain>
    </source>
</reference>
<accession>A0A371G9S7</accession>
<proteinExistence type="predicted"/>
<organism evidence="1 2">
    <name type="scientific">Mucuna pruriens</name>
    <name type="common">Velvet bean</name>
    <name type="synonym">Dolichos pruriens</name>
    <dbReference type="NCBI Taxonomy" id="157652"/>
    <lineage>
        <taxon>Eukaryota</taxon>
        <taxon>Viridiplantae</taxon>
        <taxon>Streptophyta</taxon>
        <taxon>Embryophyta</taxon>
        <taxon>Tracheophyta</taxon>
        <taxon>Spermatophyta</taxon>
        <taxon>Magnoliopsida</taxon>
        <taxon>eudicotyledons</taxon>
        <taxon>Gunneridae</taxon>
        <taxon>Pentapetalae</taxon>
        <taxon>rosids</taxon>
        <taxon>fabids</taxon>
        <taxon>Fabales</taxon>
        <taxon>Fabaceae</taxon>
        <taxon>Papilionoideae</taxon>
        <taxon>50 kb inversion clade</taxon>
        <taxon>NPAAA clade</taxon>
        <taxon>indigoferoid/millettioid clade</taxon>
        <taxon>Phaseoleae</taxon>
        <taxon>Mucuna</taxon>
    </lineage>
</organism>
<dbReference type="AlphaFoldDB" id="A0A371G9S7"/>
<comment type="caution">
    <text evidence="1">The sequence shown here is derived from an EMBL/GenBank/DDBJ whole genome shotgun (WGS) entry which is preliminary data.</text>
</comment>
<protein>
    <submittedName>
        <fullName evidence="1">Uncharacterized protein</fullName>
    </submittedName>
</protein>
<gene>
    <name evidence="1" type="ORF">CR513_31242</name>
</gene>
<sequence>MGKAKEDKRSMLARTNEHTQRFTPLLRRELKSCMRFVTLPYWSILKELMETGAISIERLATLLKIDGR</sequence>
<evidence type="ECO:0000313" key="1">
    <source>
        <dbReference type="EMBL" id="RDX87307.1"/>
    </source>
</evidence>
<dbReference type="Proteomes" id="UP000257109">
    <property type="component" value="Unassembled WGS sequence"/>
</dbReference>
<dbReference type="EMBL" id="QJKJ01006267">
    <property type="protein sequence ID" value="RDX87307.1"/>
    <property type="molecule type" value="Genomic_DNA"/>
</dbReference>
<keyword evidence="2" id="KW-1185">Reference proteome</keyword>